<evidence type="ECO:0000256" key="2">
    <source>
        <dbReference type="ARBA" id="ARBA00022692"/>
    </source>
</evidence>
<name>A0A8J8NLW4_HALGN</name>
<comment type="caution">
    <text evidence="6">The sequence shown here is derived from an EMBL/GenBank/DDBJ whole genome shotgun (WGS) entry which is preliminary data.</text>
</comment>
<feature type="transmembrane region" description="Helical" evidence="5">
    <location>
        <begin position="45"/>
        <end position="65"/>
    </location>
</feature>
<organism evidence="6 7">
    <name type="scientific">Halteria grandinella</name>
    <dbReference type="NCBI Taxonomy" id="5974"/>
    <lineage>
        <taxon>Eukaryota</taxon>
        <taxon>Sar</taxon>
        <taxon>Alveolata</taxon>
        <taxon>Ciliophora</taxon>
        <taxon>Intramacronucleata</taxon>
        <taxon>Spirotrichea</taxon>
        <taxon>Stichotrichia</taxon>
        <taxon>Sporadotrichida</taxon>
        <taxon>Halteriidae</taxon>
        <taxon>Halteria</taxon>
    </lineage>
</organism>
<evidence type="ECO:0000256" key="4">
    <source>
        <dbReference type="ARBA" id="ARBA00023136"/>
    </source>
</evidence>
<reference evidence="6" key="1">
    <citation type="submission" date="2019-06" db="EMBL/GenBank/DDBJ databases">
        <authorList>
            <person name="Zheng W."/>
        </authorList>
    </citation>
    <scope>NUCLEOTIDE SEQUENCE</scope>
    <source>
        <strain evidence="6">QDHG01</strain>
    </source>
</reference>
<dbReference type="Pfam" id="PF01027">
    <property type="entry name" value="Bax1-I"/>
    <property type="match status" value="1"/>
</dbReference>
<evidence type="ECO:0000256" key="5">
    <source>
        <dbReference type="RuleBase" id="RU004379"/>
    </source>
</evidence>
<evidence type="ECO:0000256" key="3">
    <source>
        <dbReference type="ARBA" id="ARBA00022989"/>
    </source>
</evidence>
<dbReference type="PANTHER" id="PTHR23291">
    <property type="entry name" value="BAX INHIBITOR-RELATED"/>
    <property type="match status" value="1"/>
</dbReference>
<dbReference type="OrthoDB" id="1277691at2759"/>
<proteinExistence type="inferred from homology"/>
<evidence type="ECO:0008006" key="8">
    <source>
        <dbReference type="Google" id="ProtNLM"/>
    </source>
</evidence>
<dbReference type="AlphaFoldDB" id="A0A8J8NLW4"/>
<gene>
    <name evidence="6" type="ORF">FGO68_gene8593</name>
</gene>
<comment type="similarity">
    <text evidence="5">Belongs to the BI1 family.</text>
</comment>
<feature type="transmembrane region" description="Helical" evidence="5">
    <location>
        <begin position="72"/>
        <end position="90"/>
    </location>
</feature>
<sequence>MHFFHPEVQRRIRQCMMYFGSGLGLTGIMVGAMRNSTLPFTVNPWLFLIGSIALLIGTQVTDIQFNPIIKHGLWLGFMGSMAFTLVPLISMASMPIIYDALFATGFTMAGLGLVAYNSPSEQFLQWGGALGMALAGMLGIGIASLIWPNSPGLFSIWLYGGLLLFGAFVLFDTQKVIFNAKLKSQWDPINESLAIYMDAIILFQRFLIIFMGRSQNKK</sequence>
<evidence type="ECO:0000313" key="7">
    <source>
        <dbReference type="Proteomes" id="UP000785679"/>
    </source>
</evidence>
<keyword evidence="7" id="KW-1185">Reference proteome</keyword>
<dbReference type="InterPro" id="IPR006214">
    <property type="entry name" value="Bax_inhibitor_1-related"/>
</dbReference>
<dbReference type="Proteomes" id="UP000785679">
    <property type="component" value="Unassembled WGS sequence"/>
</dbReference>
<comment type="subcellular location">
    <subcellularLocation>
        <location evidence="1">Membrane</location>
        <topology evidence="1">Multi-pass membrane protein</topology>
    </subcellularLocation>
</comment>
<keyword evidence="3 5" id="KW-1133">Transmembrane helix</keyword>
<protein>
    <recommendedName>
        <fullName evidence="8">Bax inhibitor-1/YccA family protein</fullName>
    </recommendedName>
</protein>
<feature type="transmembrane region" description="Helical" evidence="5">
    <location>
        <begin position="15"/>
        <end position="33"/>
    </location>
</feature>
<feature type="transmembrane region" description="Helical" evidence="5">
    <location>
        <begin position="123"/>
        <end position="147"/>
    </location>
</feature>
<dbReference type="GO" id="GO:0005743">
    <property type="term" value="C:mitochondrial inner membrane"/>
    <property type="evidence" value="ECO:0007669"/>
    <property type="project" value="TreeGrafter"/>
</dbReference>
<evidence type="ECO:0000313" key="6">
    <source>
        <dbReference type="EMBL" id="TNV76556.1"/>
    </source>
</evidence>
<dbReference type="EMBL" id="RRYP01013370">
    <property type="protein sequence ID" value="TNV76556.1"/>
    <property type="molecule type" value="Genomic_DNA"/>
</dbReference>
<evidence type="ECO:0000256" key="1">
    <source>
        <dbReference type="ARBA" id="ARBA00004141"/>
    </source>
</evidence>
<keyword evidence="2 5" id="KW-0812">Transmembrane</keyword>
<feature type="transmembrane region" description="Helical" evidence="5">
    <location>
        <begin position="96"/>
        <end position="116"/>
    </location>
</feature>
<dbReference type="PANTHER" id="PTHR23291:SF112">
    <property type="entry name" value="GROWTH HORMONE-INDUCIBLE TRANSMEMBRANE PROTEIN"/>
    <property type="match status" value="1"/>
</dbReference>
<feature type="transmembrane region" description="Helical" evidence="5">
    <location>
        <begin position="193"/>
        <end position="212"/>
    </location>
</feature>
<keyword evidence="4 5" id="KW-0472">Membrane</keyword>
<accession>A0A8J8NLW4</accession>
<feature type="transmembrane region" description="Helical" evidence="5">
    <location>
        <begin position="153"/>
        <end position="172"/>
    </location>
</feature>